<sequence length="143" mass="14994">MSIEHSTPCTGRTARIYAASGASPGKLFPTAPRFSAFLFAGKAGCQSCTFVSAAARLFFGERRYVLRYGARRLAGRNRKGGAQVPRIEGVRGELAAIAVFAAFAAAAGVFFTLCWPGADAGHRCGPAWCLVEMSNGEAVGSRA</sequence>
<name>Q46TI4_CUPPJ</name>
<evidence type="ECO:0000256" key="1">
    <source>
        <dbReference type="SAM" id="Phobius"/>
    </source>
</evidence>
<dbReference type="EMBL" id="CP000091">
    <property type="protein sequence ID" value="AAZ63550.1"/>
    <property type="molecule type" value="Genomic_DNA"/>
</dbReference>
<keyword evidence="1" id="KW-0472">Membrane</keyword>
<evidence type="ECO:0000313" key="2">
    <source>
        <dbReference type="EMBL" id="AAZ63550.1"/>
    </source>
</evidence>
<dbReference type="AlphaFoldDB" id="Q46TI4"/>
<protein>
    <submittedName>
        <fullName evidence="2">Uncharacterized protein</fullName>
    </submittedName>
</protein>
<keyword evidence="1" id="KW-0812">Transmembrane</keyword>
<dbReference type="HOGENOM" id="CLU_1802906_0_0_4"/>
<accession>Q46TI4</accession>
<feature type="transmembrane region" description="Helical" evidence="1">
    <location>
        <begin position="94"/>
        <end position="118"/>
    </location>
</feature>
<gene>
    <name evidence="2" type="ordered locus">Reut_B4197</name>
</gene>
<keyword evidence="1" id="KW-1133">Transmembrane helix</keyword>
<dbReference type="STRING" id="264198.Reut_B4197"/>
<reference evidence="2" key="1">
    <citation type="submission" date="2005-08" db="EMBL/GenBank/DDBJ databases">
        <title>Complete sequence of chromosome 2 of Ralstonia eutropha JMP134.</title>
        <authorList>
            <person name="Copeland A."/>
            <person name="Lucas S."/>
            <person name="Lapidus A."/>
            <person name="Barry K."/>
            <person name="Detter J.C."/>
            <person name="Glavina T."/>
            <person name="Hammon N."/>
            <person name="Israni S."/>
            <person name="Pitluck S."/>
            <person name="Goltsman E."/>
            <person name="Martinez M."/>
            <person name="Schmutz J."/>
            <person name="Larimer F."/>
            <person name="Land M."/>
            <person name="Lykidis A."/>
            <person name="Richardson P."/>
        </authorList>
    </citation>
    <scope>NUCLEOTIDE SEQUENCE [LARGE SCALE GENOMIC DNA]</scope>
    <source>
        <strain evidence="2">JMP134</strain>
    </source>
</reference>
<proteinExistence type="predicted"/>
<organism evidence="2">
    <name type="scientific">Cupriavidus pinatubonensis (strain JMP 134 / LMG 1197)</name>
    <name type="common">Cupriavidus necator (strain JMP 134)</name>
    <dbReference type="NCBI Taxonomy" id="264198"/>
    <lineage>
        <taxon>Bacteria</taxon>
        <taxon>Pseudomonadati</taxon>
        <taxon>Pseudomonadota</taxon>
        <taxon>Betaproteobacteria</taxon>
        <taxon>Burkholderiales</taxon>
        <taxon>Burkholderiaceae</taxon>
        <taxon>Cupriavidus</taxon>
    </lineage>
</organism>
<dbReference type="KEGG" id="reu:Reut_B4197"/>